<protein>
    <submittedName>
        <fullName evidence="2">Uncharacterized protein</fullName>
    </submittedName>
</protein>
<keyword evidence="3" id="KW-1185">Reference proteome</keyword>
<sequence>MSFFSDEDQRHLSGGANACPDNHRGREMTAAYGVTHSHLYATVGGCTETVIDLSMKNDPTRLRETDGESDCCTFTTPVN</sequence>
<evidence type="ECO:0000313" key="2">
    <source>
        <dbReference type="EMBL" id="KAJ1353532.1"/>
    </source>
</evidence>
<dbReference type="AlphaFoldDB" id="A0AAD5QK45"/>
<gene>
    <name evidence="2" type="ORF">KIN20_010175</name>
</gene>
<reference evidence="2" key="1">
    <citation type="submission" date="2021-06" db="EMBL/GenBank/DDBJ databases">
        <title>Parelaphostrongylus tenuis whole genome reference sequence.</title>
        <authorList>
            <person name="Garwood T.J."/>
            <person name="Larsen P.A."/>
            <person name="Fountain-Jones N.M."/>
            <person name="Garbe J.R."/>
            <person name="Macchietto M.G."/>
            <person name="Kania S.A."/>
            <person name="Gerhold R.W."/>
            <person name="Richards J.E."/>
            <person name="Wolf T.M."/>
        </authorList>
    </citation>
    <scope>NUCLEOTIDE SEQUENCE</scope>
    <source>
        <strain evidence="2">MNPRO001-30</strain>
        <tissue evidence="2">Meninges</tissue>
    </source>
</reference>
<proteinExistence type="predicted"/>
<dbReference type="EMBL" id="JAHQIW010001742">
    <property type="protein sequence ID" value="KAJ1353532.1"/>
    <property type="molecule type" value="Genomic_DNA"/>
</dbReference>
<evidence type="ECO:0000313" key="3">
    <source>
        <dbReference type="Proteomes" id="UP001196413"/>
    </source>
</evidence>
<organism evidence="2 3">
    <name type="scientific">Parelaphostrongylus tenuis</name>
    <name type="common">Meningeal worm</name>
    <dbReference type="NCBI Taxonomy" id="148309"/>
    <lineage>
        <taxon>Eukaryota</taxon>
        <taxon>Metazoa</taxon>
        <taxon>Ecdysozoa</taxon>
        <taxon>Nematoda</taxon>
        <taxon>Chromadorea</taxon>
        <taxon>Rhabditida</taxon>
        <taxon>Rhabditina</taxon>
        <taxon>Rhabditomorpha</taxon>
        <taxon>Strongyloidea</taxon>
        <taxon>Metastrongylidae</taxon>
        <taxon>Parelaphostrongylus</taxon>
    </lineage>
</organism>
<dbReference type="Proteomes" id="UP001196413">
    <property type="component" value="Unassembled WGS sequence"/>
</dbReference>
<name>A0AAD5QK45_PARTN</name>
<feature type="region of interest" description="Disordered" evidence="1">
    <location>
        <begin position="1"/>
        <end position="24"/>
    </location>
</feature>
<comment type="caution">
    <text evidence="2">The sequence shown here is derived from an EMBL/GenBank/DDBJ whole genome shotgun (WGS) entry which is preliminary data.</text>
</comment>
<accession>A0AAD5QK45</accession>
<evidence type="ECO:0000256" key="1">
    <source>
        <dbReference type="SAM" id="MobiDB-lite"/>
    </source>
</evidence>